<dbReference type="RefSeq" id="WP_396946576.1">
    <property type="nucleotide sequence ID" value="NZ_JBIRXV010000008.1"/>
</dbReference>
<accession>A0ABW7WNB0</accession>
<feature type="transmembrane region" description="Helical" evidence="1">
    <location>
        <begin position="199"/>
        <end position="220"/>
    </location>
</feature>
<feature type="transmembrane region" description="Helical" evidence="1">
    <location>
        <begin position="44"/>
        <end position="67"/>
    </location>
</feature>
<sequence>MALFSARAVAAVSLVAGWGMRPALVVIGLVTFLETRVYFNFHSAFFVLLSIGLFFAPMQAGIAYLFAYRGVTENNSSDIDLGLGMIAVLVFGLYWGGVHRKWNPSFLSGNVVRSTIEFIEAEKFYRMFHDSAMPKRLRSLILQEPVGSPRLLLLTGSVLAIEMLIPVMLLFSGTQVIAIVLGIFLHVVFFVLFPGTLVSFSLITVASYCAIINIAGSVGLS</sequence>
<evidence type="ECO:0008006" key="4">
    <source>
        <dbReference type="Google" id="ProtNLM"/>
    </source>
</evidence>
<dbReference type="Proteomes" id="UP001611450">
    <property type="component" value="Unassembled WGS sequence"/>
</dbReference>
<reference evidence="2 3" key="1">
    <citation type="submission" date="2024-10" db="EMBL/GenBank/DDBJ databases">
        <title>The Natural Products Discovery Center: Release of the First 8490 Sequenced Strains for Exploring Actinobacteria Biosynthetic Diversity.</title>
        <authorList>
            <person name="Kalkreuter E."/>
            <person name="Kautsar S.A."/>
            <person name="Yang D."/>
            <person name="Bader C.D."/>
            <person name="Teijaro C.N."/>
            <person name="Fluegel L."/>
            <person name="Davis C.M."/>
            <person name="Simpson J.R."/>
            <person name="Lauterbach L."/>
            <person name="Steele A.D."/>
            <person name="Gui C."/>
            <person name="Meng S."/>
            <person name="Li G."/>
            <person name="Viehrig K."/>
            <person name="Ye F."/>
            <person name="Su P."/>
            <person name="Kiefer A.F."/>
            <person name="Nichols A."/>
            <person name="Cepeda A.J."/>
            <person name="Yan W."/>
            <person name="Fan B."/>
            <person name="Jiang Y."/>
            <person name="Adhikari A."/>
            <person name="Zheng C.-J."/>
            <person name="Schuster L."/>
            <person name="Cowan T.M."/>
            <person name="Smanski M.J."/>
            <person name="Chevrette M.G."/>
            <person name="De Carvalho L.P.S."/>
            <person name="Shen B."/>
        </authorList>
    </citation>
    <scope>NUCLEOTIDE SEQUENCE [LARGE SCALE GENOMIC DNA]</scope>
    <source>
        <strain evidence="2 3">NPDC019626</strain>
    </source>
</reference>
<keyword evidence="3" id="KW-1185">Reference proteome</keyword>
<keyword evidence="1" id="KW-1133">Transmembrane helix</keyword>
<feature type="transmembrane region" description="Helical" evidence="1">
    <location>
        <begin position="176"/>
        <end position="193"/>
    </location>
</feature>
<evidence type="ECO:0000313" key="3">
    <source>
        <dbReference type="Proteomes" id="UP001611450"/>
    </source>
</evidence>
<keyword evidence="1" id="KW-0472">Membrane</keyword>
<name>A0ABW7WNB0_9NOCA</name>
<evidence type="ECO:0000313" key="2">
    <source>
        <dbReference type="EMBL" id="MFI2324485.1"/>
    </source>
</evidence>
<organism evidence="2 3">
    <name type="scientific">Nocardia beijingensis</name>
    <dbReference type="NCBI Taxonomy" id="95162"/>
    <lineage>
        <taxon>Bacteria</taxon>
        <taxon>Bacillati</taxon>
        <taxon>Actinomycetota</taxon>
        <taxon>Actinomycetes</taxon>
        <taxon>Mycobacteriales</taxon>
        <taxon>Nocardiaceae</taxon>
        <taxon>Nocardia</taxon>
    </lineage>
</organism>
<protein>
    <recommendedName>
        <fullName evidence="4">HTTM domain-containing protein</fullName>
    </recommendedName>
</protein>
<proteinExistence type="predicted"/>
<comment type="caution">
    <text evidence="2">The sequence shown here is derived from an EMBL/GenBank/DDBJ whole genome shotgun (WGS) entry which is preliminary data.</text>
</comment>
<feature type="transmembrane region" description="Helical" evidence="1">
    <location>
        <begin position="79"/>
        <end position="97"/>
    </location>
</feature>
<keyword evidence="1" id="KW-0812">Transmembrane</keyword>
<evidence type="ECO:0000256" key="1">
    <source>
        <dbReference type="SAM" id="Phobius"/>
    </source>
</evidence>
<dbReference type="EMBL" id="JBIRXV010000008">
    <property type="protein sequence ID" value="MFI2324485.1"/>
    <property type="molecule type" value="Genomic_DNA"/>
</dbReference>
<gene>
    <name evidence="2" type="ORF">ACH47G_28710</name>
</gene>